<evidence type="ECO:0000256" key="4">
    <source>
        <dbReference type="ARBA" id="ARBA00022679"/>
    </source>
</evidence>
<dbReference type="InterPro" id="IPR005467">
    <property type="entry name" value="His_kinase_dom"/>
</dbReference>
<dbReference type="Pfam" id="PF00512">
    <property type="entry name" value="HisKA"/>
    <property type="match status" value="1"/>
</dbReference>
<evidence type="ECO:0000256" key="5">
    <source>
        <dbReference type="ARBA" id="ARBA00022777"/>
    </source>
</evidence>
<comment type="caution">
    <text evidence="10">The sequence shown here is derived from an EMBL/GenBank/DDBJ whole genome shotgun (WGS) entry which is preliminary data.</text>
</comment>
<evidence type="ECO:0000313" key="11">
    <source>
        <dbReference type="Proteomes" id="UP000767947"/>
    </source>
</evidence>
<evidence type="ECO:0000313" key="10">
    <source>
        <dbReference type="EMBL" id="NMH26323.1"/>
    </source>
</evidence>
<comment type="catalytic activity">
    <reaction evidence="1">
        <text>ATP + protein L-histidine = ADP + protein N-phospho-L-histidine.</text>
        <dbReference type="EC" id="2.7.13.3"/>
    </reaction>
</comment>
<proteinExistence type="predicted"/>
<dbReference type="PROSITE" id="PS50109">
    <property type="entry name" value="HIS_KIN"/>
    <property type="match status" value="1"/>
</dbReference>
<dbReference type="InterPro" id="IPR004358">
    <property type="entry name" value="Sig_transdc_His_kin-like_C"/>
</dbReference>
<feature type="transmembrane region" description="Helical" evidence="8">
    <location>
        <begin position="35"/>
        <end position="51"/>
    </location>
</feature>
<reference evidence="10 11" key="1">
    <citation type="submission" date="2020-02" db="EMBL/GenBank/DDBJ databases">
        <title>Flavobacterium sp. genome.</title>
        <authorList>
            <person name="Jung H.S."/>
            <person name="Baek J.H."/>
            <person name="Jeon C.O."/>
        </authorList>
    </citation>
    <scope>NUCLEOTIDE SEQUENCE [LARGE SCALE GENOMIC DNA]</scope>
    <source>
        <strain evidence="10 11">SE-s27</strain>
    </source>
</reference>
<keyword evidence="8" id="KW-0812">Transmembrane</keyword>
<dbReference type="GO" id="GO:0016301">
    <property type="term" value="F:kinase activity"/>
    <property type="evidence" value="ECO:0007669"/>
    <property type="project" value="UniProtKB-KW"/>
</dbReference>
<keyword evidence="3" id="KW-0597">Phosphoprotein</keyword>
<keyword evidence="7" id="KW-0175">Coiled coil</keyword>
<evidence type="ECO:0000256" key="7">
    <source>
        <dbReference type="SAM" id="Coils"/>
    </source>
</evidence>
<dbReference type="EC" id="2.7.13.3" evidence="2"/>
<gene>
    <name evidence="10" type="ORF">G6042_13735</name>
</gene>
<dbReference type="PANTHER" id="PTHR43711:SF31">
    <property type="entry name" value="HISTIDINE KINASE"/>
    <property type="match status" value="1"/>
</dbReference>
<keyword evidence="8" id="KW-0472">Membrane</keyword>
<evidence type="ECO:0000256" key="2">
    <source>
        <dbReference type="ARBA" id="ARBA00012438"/>
    </source>
</evidence>
<keyword evidence="6" id="KW-0902">Two-component regulatory system</keyword>
<sequence>MKLLNNNFSKITILAISFLFLATVGLIDYFTGSEISLLFFYLIPVFFLSLHRNSNKTLIVINTIIAAIVWFVSEYFSREYTNDVIPVWNALVRFFIFLSFGVLLRLLNERLFKLEELNKQLNRLNEEKNRFIGIASHDIKNPIGTISSFSDLLISDFSNNMDDEAKEIVGYIKELSTNSLHILKNVLDVSKIESGTIDLKIHKQDYIPFIKRQVFYHQIIAKKKNIQLNLETNLEEFFIDFDENYMTEVTSNLLSNAIKFSNKNSEIAIKVSLDENENLKTEIIDSGKGIPKEEHHKLFNYFQRTTTQPTAGEHSTGLGLAISKKIINEHNGTIDFISELNKGSNFYFVLKK</sequence>
<evidence type="ECO:0000256" key="3">
    <source>
        <dbReference type="ARBA" id="ARBA00022553"/>
    </source>
</evidence>
<keyword evidence="4" id="KW-0808">Transferase</keyword>
<evidence type="ECO:0000256" key="8">
    <source>
        <dbReference type="SAM" id="Phobius"/>
    </source>
</evidence>
<dbReference type="InterPro" id="IPR036890">
    <property type="entry name" value="HATPase_C_sf"/>
</dbReference>
<feature type="domain" description="Histidine kinase" evidence="9">
    <location>
        <begin position="134"/>
        <end position="352"/>
    </location>
</feature>
<dbReference type="InterPro" id="IPR003594">
    <property type="entry name" value="HATPase_dom"/>
</dbReference>
<feature type="transmembrane region" description="Helical" evidence="8">
    <location>
        <begin position="12"/>
        <end position="29"/>
    </location>
</feature>
<dbReference type="InterPro" id="IPR050736">
    <property type="entry name" value="Sensor_HK_Regulatory"/>
</dbReference>
<dbReference type="RefSeq" id="WP_169525010.1">
    <property type="nucleotide sequence ID" value="NZ_JAAMPT010000209.1"/>
</dbReference>
<accession>A0ABX1QX97</accession>
<dbReference type="SMART" id="SM00387">
    <property type="entry name" value="HATPase_c"/>
    <property type="match status" value="1"/>
</dbReference>
<dbReference type="SUPFAM" id="SSF55874">
    <property type="entry name" value="ATPase domain of HSP90 chaperone/DNA topoisomerase II/histidine kinase"/>
    <property type="match status" value="1"/>
</dbReference>
<organism evidence="10 11">
    <name type="scientific">Flavobacterium solisilvae</name>
    <dbReference type="NCBI Taxonomy" id="1852019"/>
    <lineage>
        <taxon>Bacteria</taxon>
        <taxon>Pseudomonadati</taxon>
        <taxon>Bacteroidota</taxon>
        <taxon>Flavobacteriia</taxon>
        <taxon>Flavobacteriales</taxon>
        <taxon>Flavobacteriaceae</taxon>
        <taxon>Flavobacterium</taxon>
    </lineage>
</organism>
<dbReference type="CDD" id="cd00082">
    <property type="entry name" value="HisKA"/>
    <property type="match status" value="1"/>
</dbReference>
<dbReference type="Proteomes" id="UP000767947">
    <property type="component" value="Unassembled WGS sequence"/>
</dbReference>
<dbReference type="PANTHER" id="PTHR43711">
    <property type="entry name" value="TWO-COMPONENT HISTIDINE KINASE"/>
    <property type="match status" value="1"/>
</dbReference>
<evidence type="ECO:0000259" key="9">
    <source>
        <dbReference type="PROSITE" id="PS50109"/>
    </source>
</evidence>
<dbReference type="SUPFAM" id="SSF47384">
    <property type="entry name" value="Homodimeric domain of signal transducing histidine kinase"/>
    <property type="match status" value="1"/>
</dbReference>
<dbReference type="Gene3D" id="3.30.565.10">
    <property type="entry name" value="Histidine kinase-like ATPase, C-terminal domain"/>
    <property type="match status" value="1"/>
</dbReference>
<feature type="transmembrane region" description="Helical" evidence="8">
    <location>
        <begin position="58"/>
        <end position="76"/>
    </location>
</feature>
<dbReference type="InterPro" id="IPR036097">
    <property type="entry name" value="HisK_dim/P_sf"/>
</dbReference>
<evidence type="ECO:0000256" key="1">
    <source>
        <dbReference type="ARBA" id="ARBA00000085"/>
    </source>
</evidence>
<keyword evidence="11" id="KW-1185">Reference proteome</keyword>
<feature type="transmembrane region" description="Helical" evidence="8">
    <location>
        <begin position="88"/>
        <end position="107"/>
    </location>
</feature>
<keyword evidence="5 10" id="KW-0418">Kinase</keyword>
<feature type="coiled-coil region" evidence="7">
    <location>
        <begin position="104"/>
        <end position="134"/>
    </location>
</feature>
<dbReference type="SMART" id="SM00388">
    <property type="entry name" value="HisKA"/>
    <property type="match status" value="1"/>
</dbReference>
<dbReference type="Pfam" id="PF02518">
    <property type="entry name" value="HATPase_c"/>
    <property type="match status" value="1"/>
</dbReference>
<dbReference type="InterPro" id="IPR003661">
    <property type="entry name" value="HisK_dim/P_dom"/>
</dbReference>
<protein>
    <recommendedName>
        <fullName evidence="2">histidine kinase</fullName>
        <ecNumber evidence="2">2.7.13.3</ecNumber>
    </recommendedName>
</protein>
<keyword evidence="8" id="KW-1133">Transmembrane helix</keyword>
<evidence type="ECO:0000256" key="6">
    <source>
        <dbReference type="ARBA" id="ARBA00023012"/>
    </source>
</evidence>
<dbReference type="PRINTS" id="PR00344">
    <property type="entry name" value="BCTRLSENSOR"/>
</dbReference>
<name>A0ABX1QX97_9FLAO</name>
<dbReference type="Gene3D" id="1.10.287.130">
    <property type="match status" value="1"/>
</dbReference>
<dbReference type="EMBL" id="JAAMPT010000209">
    <property type="protein sequence ID" value="NMH26323.1"/>
    <property type="molecule type" value="Genomic_DNA"/>
</dbReference>